<dbReference type="InterPro" id="IPR005536">
    <property type="entry name" value="Peptidase_C25_Ig-like_domain"/>
</dbReference>
<sequence>MKKHILFCFLILVFLPGRLFSQDFELISSNGQSVTVDFSIDTFIKSDKIIEGKNYHTFAGQYPVLMSEKGAPALPFFSESIQMPEKGNYKYRILYDSYEDISGIDIVPSKGDIKRNTDPESVPYVFGQTYNINGFFPGDLIKFGDNHILRNTRGVTFSLYPYQYNPVQHKLRIYKNLRVVVDFNEKKGFNEITSERKDNSVFNNLYSRHYINYVADNKYTPASEAGDLLIITTPSFENQLTAFVNWKKEKGIKTTVVNTGVTGTTDTAIKNYITNFYQANPDLVYILLVGDSGDIPSHTYGNNGEQLWSDSYYGQLTNDYYPEVFVGRLSANSVGIKTMTDRILEYEKNPASGDWMKNAIGLGSNEGNGYGNDGEADYVHLRKIRTQLKNYGYQNVYEFYQGSQGGEDATGEPTPAMINNAINTGTGLFNYTGHGDLNLMVTGNYTSSSVKQLKNNGMYPFVVSVACNNGTFVGKTCLAEDLLTTTYNNSPAGAIAAAASTILMAWAEPMETQDEMTNILTEVYQNNKKETIGGIFYNSQIGMLESYNASPTAVEVMQTWVLFGDPSTSFRYDTTKNFQIQHPDQIDVNANVLNISCDVNDAEIAVTKNGALIGSAQSKNGNVAIDITGIHDGESLKITVTKQNFKPYQGTVEVKTLGVASFSKTGISIYPVPAKDVVNMTWENERPTKILLYDLTGKLLQTIRNTSDKKLQIHVSDYPKGTYILKYEIKNKDYSEKLIIE</sequence>
<feature type="domain" description="Peptidase C25 Ig-like" evidence="9">
    <location>
        <begin position="578"/>
        <end position="652"/>
    </location>
</feature>
<dbReference type="Pfam" id="PF08126">
    <property type="entry name" value="Propeptide_C25"/>
    <property type="match status" value="1"/>
</dbReference>
<dbReference type="InterPro" id="IPR029031">
    <property type="entry name" value="Gingipain_N_sf"/>
</dbReference>
<dbReference type="Pfam" id="PF01364">
    <property type="entry name" value="Peptidase_C25"/>
    <property type="match status" value="1"/>
</dbReference>
<evidence type="ECO:0000259" key="11">
    <source>
        <dbReference type="Pfam" id="PF18962"/>
    </source>
</evidence>
<dbReference type="SUPFAM" id="SSF52129">
    <property type="entry name" value="Caspase-like"/>
    <property type="match status" value="1"/>
</dbReference>
<dbReference type="InterPro" id="IPR029030">
    <property type="entry name" value="Caspase-like_dom_sf"/>
</dbReference>
<feature type="domain" description="Gingipain propeptide" evidence="10">
    <location>
        <begin position="24"/>
        <end position="218"/>
    </location>
</feature>
<dbReference type="Proteomes" id="UP000184498">
    <property type="component" value="Unassembled WGS sequence"/>
</dbReference>
<dbReference type="GO" id="GO:0006508">
    <property type="term" value="P:proteolysis"/>
    <property type="evidence" value="ECO:0007669"/>
    <property type="project" value="InterPro"/>
</dbReference>
<evidence type="ECO:0000313" key="12">
    <source>
        <dbReference type="EMBL" id="SHK36227.1"/>
    </source>
</evidence>
<dbReference type="Gene3D" id="3.40.50.10390">
    <property type="entry name" value="Gingipain r, domain 1"/>
    <property type="match status" value="1"/>
</dbReference>
<evidence type="ECO:0000256" key="2">
    <source>
        <dbReference type="ARBA" id="ARBA00022525"/>
    </source>
</evidence>
<dbReference type="InterPro" id="IPR014756">
    <property type="entry name" value="Ig_E-set"/>
</dbReference>
<dbReference type="Gene3D" id="2.60.40.3800">
    <property type="match status" value="1"/>
</dbReference>
<reference evidence="13" key="1">
    <citation type="submission" date="2016-11" db="EMBL/GenBank/DDBJ databases">
        <authorList>
            <person name="Varghese N."/>
            <person name="Submissions S."/>
        </authorList>
    </citation>
    <scope>NUCLEOTIDE SEQUENCE [LARGE SCALE GENOMIC DNA]</scope>
    <source>
        <strain evidence="13">DSM 18016</strain>
    </source>
</reference>
<dbReference type="STRING" id="216903.SAMN05444371_2088"/>
<evidence type="ECO:0000259" key="8">
    <source>
        <dbReference type="Pfam" id="PF01364"/>
    </source>
</evidence>
<dbReference type="AlphaFoldDB" id="A0A1M6RVC9"/>
<dbReference type="SUPFAM" id="SSF81296">
    <property type="entry name" value="E set domains"/>
    <property type="match status" value="1"/>
</dbReference>
<keyword evidence="3" id="KW-0479">Metal-binding</keyword>
<protein>
    <submittedName>
        <fullName evidence="12">Gingipain R</fullName>
    </submittedName>
</protein>
<name>A0A1M6RVC9_9FLAO</name>
<dbReference type="GO" id="GO:0004197">
    <property type="term" value="F:cysteine-type endopeptidase activity"/>
    <property type="evidence" value="ECO:0007669"/>
    <property type="project" value="InterPro"/>
</dbReference>
<dbReference type="GO" id="GO:0005576">
    <property type="term" value="C:extracellular region"/>
    <property type="evidence" value="ECO:0007669"/>
    <property type="project" value="UniProtKB-SubCell"/>
</dbReference>
<evidence type="ECO:0000256" key="6">
    <source>
        <dbReference type="ARBA" id="ARBA00022837"/>
    </source>
</evidence>
<dbReference type="InterPro" id="IPR026444">
    <property type="entry name" value="Secre_tail"/>
</dbReference>
<evidence type="ECO:0000256" key="4">
    <source>
        <dbReference type="ARBA" id="ARBA00022729"/>
    </source>
</evidence>
<dbReference type="Pfam" id="PF03785">
    <property type="entry name" value="Peptidase_C25_C"/>
    <property type="match status" value="1"/>
</dbReference>
<dbReference type="InterPro" id="IPR012600">
    <property type="entry name" value="Propeptide_C25"/>
</dbReference>
<comment type="subcellular location">
    <subcellularLocation>
        <location evidence="1">Secreted</location>
    </subcellularLocation>
</comment>
<keyword evidence="6" id="KW-0106">Calcium</keyword>
<feature type="domain" description="Gingipain" evidence="8">
    <location>
        <begin position="229"/>
        <end position="568"/>
    </location>
</feature>
<dbReference type="RefSeq" id="WP_084081305.1">
    <property type="nucleotide sequence ID" value="NZ_FRAM01000002.1"/>
</dbReference>
<keyword evidence="2" id="KW-0964">Secreted</keyword>
<organism evidence="12 13">
    <name type="scientific">Epilithonimonas mollis</name>
    <dbReference type="NCBI Taxonomy" id="216903"/>
    <lineage>
        <taxon>Bacteria</taxon>
        <taxon>Pseudomonadati</taxon>
        <taxon>Bacteroidota</taxon>
        <taxon>Flavobacteriia</taxon>
        <taxon>Flavobacteriales</taxon>
        <taxon>Weeksellaceae</taxon>
        <taxon>Chryseobacterium group</taxon>
        <taxon>Epilithonimonas</taxon>
    </lineage>
</organism>
<dbReference type="Gene3D" id="3.40.50.1460">
    <property type="match status" value="1"/>
</dbReference>
<proteinExistence type="predicted"/>
<evidence type="ECO:0000313" key="13">
    <source>
        <dbReference type="Proteomes" id="UP000184498"/>
    </source>
</evidence>
<evidence type="ECO:0000256" key="7">
    <source>
        <dbReference type="ARBA" id="ARBA00023145"/>
    </source>
</evidence>
<keyword evidence="5" id="KW-0378">Hydrolase</keyword>
<evidence type="ECO:0000256" key="3">
    <source>
        <dbReference type="ARBA" id="ARBA00022723"/>
    </source>
</evidence>
<dbReference type="Gene3D" id="2.60.40.10">
    <property type="entry name" value="Immunoglobulins"/>
    <property type="match status" value="1"/>
</dbReference>
<evidence type="ECO:0000256" key="1">
    <source>
        <dbReference type="ARBA" id="ARBA00004613"/>
    </source>
</evidence>
<dbReference type="GO" id="GO:0046872">
    <property type="term" value="F:metal ion binding"/>
    <property type="evidence" value="ECO:0007669"/>
    <property type="project" value="UniProtKB-KW"/>
</dbReference>
<accession>A0A1M6RVC9</accession>
<evidence type="ECO:0000259" key="10">
    <source>
        <dbReference type="Pfam" id="PF08126"/>
    </source>
</evidence>
<evidence type="ECO:0000256" key="5">
    <source>
        <dbReference type="ARBA" id="ARBA00022801"/>
    </source>
</evidence>
<dbReference type="OrthoDB" id="5294031at2"/>
<feature type="domain" description="Secretion system C-terminal sorting" evidence="11">
    <location>
        <begin position="669"/>
        <end position="740"/>
    </location>
</feature>
<dbReference type="NCBIfam" id="TIGR04183">
    <property type="entry name" value="Por_Secre_tail"/>
    <property type="match status" value="1"/>
</dbReference>
<dbReference type="InterPro" id="IPR001769">
    <property type="entry name" value="Gingipain"/>
</dbReference>
<dbReference type="InterPro" id="IPR038490">
    <property type="entry name" value="Gingipain_propep_sf"/>
</dbReference>
<keyword evidence="4" id="KW-0732">Signal</keyword>
<dbReference type="InterPro" id="IPR013783">
    <property type="entry name" value="Ig-like_fold"/>
</dbReference>
<evidence type="ECO:0000259" key="9">
    <source>
        <dbReference type="Pfam" id="PF03785"/>
    </source>
</evidence>
<gene>
    <name evidence="12" type="ORF">SAMN05444371_2088</name>
</gene>
<dbReference type="Pfam" id="PF18962">
    <property type="entry name" value="Por_Secre_tail"/>
    <property type="match status" value="1"/>
</dbReference>
<keyword evidence="7" id="KW-0865">Zymogen</keyword>
<dbReference type="EMBL" id="FRAM01000002">
    <property type="protein sequence ID" value="SHK36227.1"/>
    <property type="molecule type" value="Genomic_DNA"/>
</dbReference>
<keyword evidence="13" id="KW-1185">Reference proteome</keyword>